<dbReference type="InterPro" id="IPR011990">
    <property type="entry name" value="TPR-like_helical_dom_sf"/>
</dbReference>
<evidence type="ECO:0000256" key="1">
    <source>
        <dbReference type="PROSITE-ProRule" id="PRU00339"/>
    </source>
</evidence>
<accession>A0A7G9SFH7</accession>
<dbReference type="Pfam" id="PF13432">
    <property type="entry name" value="TPR_16"/>
    <property type="match status" value="2"/>
</dbReference>
<feature type="chain" id="PRO_5028854754" evidence="2">
    <location>
        <begin position="23"/>
        <end position="399"/>
    </location>
</feature>
<evidence type="ECO:0000313" key="3">
    <source>
        <dbReference type="EMBL" id="QNN66602.1"/>
    </source>
</evidence>
<dbReference type="RefSeq" id="WP_187537194.1">
    <property type="nucleotide sequence ID" value="NZ_BAABJT010000001.1"/>
</dbReference>
<organism evidence="3 4">
    <name type="scientific">Sphingomonas lutea</name>
    <dbReference type="NCBI Taxonomy" id="1045317"/>
    <lineage>
        <taxon>Bacteria</taxon>
        <taxon>Pseudomonadati</taxon>
        <taxon>Pseudomonadota</taxon>
        <taxon>Alphaproteobacteria</taxon>
        <taxon>Sphingomonadales</taxon>
        <taxon>Sphingomonadaceae</taxon>
        <taxon>Sphingomonas</taxon>
    </lineage>
</organism>
<evidence type="ECO:0000313" key="4">
    <source>
        <dbReference type="Proteomes" id="UP000515971"/>
    </source>
</evidence>
<dbReference type="Gene3D" id="1.25.40.10">
    <property type="entry name" value="Tetratricopeptide repeat domain"/>
    <property type="match status" value="2"/>
</dbReference>
<dbReference type="PROSITE" id="PS50005">
    <property type="entry name" value="TPR"/>
    <property type="match status" value="1"/>
</dbReference>
<dbReference type="InterPro" id="IPR019734">
    <property type="entry name" value="TPR_rpt"/>
</dbReference>
<keyword evidence="4" id="KW-1185">Reference proteome</keyword>
<feature type="signal peptide" evidence="2">
    <location>
        <begin position="1"/>
        <end position="22"/>
    </location>
</feature>
<dbReference type="AlphaFoldDB" id="A0A7G9SFH7"/>
<dbReference type="Proteomes" id="UP000515971">
    <property type="component" value="Chromosome"/>
</dbReference>
<name>A0A7G9SFH7_9SPHN</name>
<evidence type="ECO:0000256" key="2">
    <source>
        <dbReference type="SAM" id="SignalP"/>
    </source>
</evidence>
<proteinExistence type="predicted"/>
<reference evidence="3 4" key="1">
    <citation type="submission" date="2020-08" db="EMBL/GenBank/DDBJ databases">
        <title>Genome sequence of Sphingomonas lutea KCTC 23642T.</title>
        <authorList>
            <person name="Hyun D.-W."/>
            <person name="Bae J.-W."/>
        </authorList>
    </citation>
    <scope>NUCLEOTIDE SEQUENCE [LARGE SCALE GENOMIC DNA]</scope>
    <source>
        <strain evidence="3 4">KCTC 23642</strain>
    </source>
</reference>
<sequence length="399" mass="41380">MSFSLRALTALLLSAAAVPAIAQAPAAAAPAQVKPSKQALKAIAELQAATNGTDVALIKAKVAEAQAVAATKEDRYLIGQMQVKAALATNDMTLGASGLDAIAASGYLDNSKVASLYTSLGVKAYNAKNLPQAEQLFTRAAALDARNVEALSFLGEAKLAQGQKPQAVAAFQRAIQASGAQPKEALLKRALGAAYEARLPVAADIGRQWITLYPGPESWRTALAIYRNTSKPDAETTLDVLRLMRSAGALTTPADFTLYASVLTDQSNFIEAQNALDQAITAKRIDATNVQISGIAGTLKARPKPTAAELDAAAKSAQSGMALLRIGDRFYGLGDFAKAAALYKQAASKGADANLVNMRVGVALAAAGDKAGATAAFNSVTGARADLAKFWLLHLQTRA</sequence>
<keyword evidence="1" id="KW-0802">TPR repeat</keyword>
<dbReference type="SMART" id="SM00028">
    <property type="entry name" value="TPR"/>
    <property type="match status" value="3"/>
</dbReference>
<dbReference type="KEGG" id="slut:H9L13_07730"/>
<dbReference type="SUPFAM" id="SSF48452">
    <property type="entry name" value="TPR-like"/>
    <property type="match status" value="1"/>
</dbReference>
<dbReference type="EMBL" id="CP060718">
    <property type="protein sequence ID" value="QNN66602.1"/>
    <property type="molecule type" value="Genomic_DNA"/>
</dbReference>
<feature type="repeat" description="TPR" evidence="1">
    <location>
        <begin position="114"/>
        <end position="147"/>
    </location>
</feature>
<protein>
    <submittedName>
        <fullName evidence="3">Tetratricopeptide repeat protein</fullName>
    </submittedName>
</protein>
<keyword evidence="2" id="KW-0732">Signal</keyword>
<gene>
    <name evidence="3" type="ORF">H9L13_07730</name>
</gene>